<comment type="caution">
    <text evidence="3">The sequence shown here is derived from an EMBL/GenBank/DDBJ whole genome shotgun (WGS) entry which is preliminary data.</text>
</comment>
<feature type="region of interest" description="Disordered" evidence="1">
    <location>
        <begin position="109"/>
        <end position="128"/>
    </location>
</feature>
<name>A0A922SK69_SPOEX</name>
<dbReference type="AlphaFoldDB" id="A0A922SK69"/>
<dbReference type="EMBL" id="JACEFF010000243">
    <property type="protein sequence ID" value="KAH9641312.1"/>
    <property type="molecule type" value="Genomic_DNA"/>
</dbReference>
<feature type="chain" id="PRO_5037795056" evidence="2">
    <location>
        <begin position="19"/>
        <end position="208"/>
    </location>
</feature>
<evidence type="ECO:0000256" key="1">
    <source>
        <dbReference type="SAM" id="MobiDB-lite"/>
    </source>
</evidence>
<feature type="compositionally biased region" description="Basic and acidic residues" evidence="1">
    <location>
        <begin position="166"/>
        <end position="175"/>
    </location>
</feature>
<evidence type="ECO:0000313" key="3">
    <source>
        <dbReference type="EMBL" id="KAH9641312.1"/>
    </source>
</evidence>
<accession>A0A922SK69</accession>
<feature type="region of interest" description="Disordered" evidence="1">
    <location>
        <begin position="147"/>
        <end position="188"/>
    </location>
</feature>
<evidence type="ECO:0000313" key="4">
    <source>
        <dbReference type="Proteomes" id="UP000814243"/>
    </source>
</evidence>
<feature type="compositionally biased region" description="Polar residues" evidence="1">
    <location>
        <begin position="147"/>
        <end position="164"/>
    </location>
</feature>
<feature type="signal peptide" evidence="2">
    <location>
        <begin position="1"/>
        <end position="18"/>
    </location>
</feature>
<reference evidence="3" key="1">
    <citation type="journal article" date="2021" name="G3 (Bethesda)">
        <title>Genome and transcriptome analysis of the beet armyworm Spodoptera exigua reveals targets for pest control. .</title>
        <authorList>
            <person name="Simon S."/>
            <person name="Breeschoten T."/>
            <person name="Jansen H.J."/>
            <person name="Dirks R.P."/>
            <person name="Schranz M.E."/>
            <person name="Ros V.I.D."/>
        </authorList>
    </citation>
    <scope>NUCLEOTIDE SEQUENCE</scope>
    <source>
        <strain evidence="3">TB_SE_WUR_2020</strain>
    </source>
</reference>
<evidence type="ECO:0000256" key="2">
    <source>
        <dbReference type="SAM" id="SignalP"/>
    </source>
</evidence>
<feature type="compositionally biased region" description="Basic and acidic residues" evidence="1">
    <location>
        <begin position="118"/>
        <end position="128"/>
    </location>
</feature>
<gene>
    <name evidence="3" type="ORF">HF086_013294</name>
</gene>
<proteinExistence type="predicted"/>
<organism evidence="3 4">
    <name type="scientific">Spodoptera exigua</name>
    <name type="common">Beet armyworm</name>
    <name type="synonym">Noctua fulgens</name>
    <dbReference type="NCBI Taxonomy" id="7107"/>
    <lineage>
        <taxon>Eukaryota</taxon>
        <taxon>Metazoa</taxon>
        <taxon>Ecdysozoa</taxon>
        <taxon>Arthropoda</taxon>
        <taxon>Hexapoda</taxon>
        <taxon>Insecta</taxon>
        <taxon>Pterygota</taxon>
        <taxon>Neoptera</taxon>
        <taxon>Endopterygota</taxon>
        <taxon>Lepidoptera</taxon>
        <taxon>Glossata</taxon>
        <taxon>Ditrysia</taxon>
        <taxon>Noctuoidea</taxon>
        <taxon>Noctuidae</taxon>
        <taxon>Amphipyrinae</taxon>
        <taxon>Spodoptera</taxon>
    </lineage>
</organism>
<sequence length="208" mass="24074">MAIPLLLLLFLTIFKVETFPTKIIQINQQQTKNYEVFKDILIQNLIVTTDNLKMILNLEREDTYYKVHDELINYNNNIIPKQNDLWKNFKGDNEAFKVTTDYKDFKQRSIDLPGGHETQGHVEAQDDNVKEDKLNRKISEELSLMKSQENLSNYDNSDSLQFDTTSDEKTKRQAGDDSGLPIRGDGDTQMFMGTFQAVMRPMKLPSLS</sequence>
<keyword evidence="2" id="KW-0732">Signal</keyword>
<dbReference type="Proteomes" id="UP000814243">
    <property type="component" value="Unassembled WGS sequence"/>
</dbReference>
<protein>
    <submittedName>
        <fullName evidence="3">Uncharacterized protein</fullName>
    </submittedName>
</protein>